<proteinExistence type="inferred from homology"/>
<dbReference type="GO" id="GO:0008752">
    <property type="term" value="F:FMN reductase [NAD(P)H] activity"/>
    <property type="evidence" value="ECO:0007669"/>
    <property type="project" value="UniProtKB-EC"/>
</dbReference>
<dbReference type="EMBL" id="VSSQ01029310">
    <property type="protein sequence ID" value="MPM79390.1"/>
    <property type="molecule type" value="Genomic_DNA"/>
</dbReference>
<accession>A0A645CQL2</accession>
<reference evidence="7" key="1">
    <citation type="submission" date="2019-08" db="EMBL/GenBank/DDBJ databases">
        <authorList>
            <person name="Kucharzyk K."/>
            <person name="Murdoch R.W."/>
            <person name="Higgins S."/>
            <person name="Loffler F."/>
        </authorList>
    </citation>
    <scope>NUCLEOTIDE SEQUENCE</scope>
</reference>
<dbReference type="CDD" id="cd20609">
    <property type="entry name" value="nitroreductase"/>
    <property type="match status" value="1"/>
</dbReference>
<evidence type="ECO:0000256" key="5">
    <source>
        <dbReference type="ARBA" id="ARBA00023002"/>
    </source>
</evidence>
<dbReference type="Gene3D" id="3.40.109.10">
    <property type="entry name" value="NADH Oxidase"/>
    <property type="match status" value="1"/>
</dbReference>
<dbReference type="InterPro" id="IPR000415">
    <property type="entry name" value="Nitroreductase-like"/>
</dbReference>
<protein>
    <submittedName>
        <fullName evidence="7">FMN reductase [NAD(P)H]</fullName>
        <ecNumber evidence="7">1.5.1.39</ecNumber>
    </submittedName>
</protein>
<feature type="domain" description="Nitroreductase" evidence="6">
    <location>
        <begin position="68"/>
        <end position="146"/>
    </location>
</feature>
<comment type="similarity">
    <text evidence="2">Belongs to the nitroreductase family.</text>
</comment>
<dbReference type="PANTHER" id="PTHR43673:SF2">
    <property type="entry name" value="NITROREDUCTASE"/>
    <property type="match status" value="1"/>
</dbReference>
<dbReference type="AlphaFoldDB" id="A0A645CQL2"/>
<dbReference type="Pfam" id="PF00881">
    <property type="entry name" value="Nitroreductase"/>
    <property type="match status" value="2"/>
</dbReference>
<comment type="cofactor">
    <cofactor evidence="1">
        <name>FMN</name>
        <dbReference type="ChEBI" id="CHEBI:58210"/>
    </cofactor>
</comment>
<evidence type="ECO:0000256" key="2">
    <source>
        <dbReference type="ARBA" id="ARBA00007118"/>
    </source>
</evidence>
<evidence type="ECO:0000256" key="1">
    <source>
        <dbReference type="ARBA" id="ARBA00001917"/>
    </source>
</evidence>
<dbReference type="EC" id="1.5.1.39" evidence="7"/>
<organism evidence="7">
    <name type="scientific">bioreactor metagenome</name>
    <dbReference type="NCBI Taxonomy" id="1076179"/>
    <lineage>
        <taxon>unclassified sequences</taxon>
        <taxon>metagenomes</taxon>
        <taxon>ecological metagenomes</taxon>
    </lineage>
</organism>
<name>A0A645CQL2_9ZZZZ</name>
<keyword evidence="4" id="KW-0288">FMN</keyword>
<evidence type="ECO:0000256" key="3">
    <source>
        <dbReference type="ARBA" id="ARBA00022630"/>
    </source>
</evidence>
<dbReference type="InterPro" id="IPR029479">
    <property type="entry name" value="Nitroreductase"/>
</dbReference>
<evidence type="ECO:0000259" key="6">
    <source>
        <dbReference type="Pfam" id="PF00881"/>
    </source>
</evidence>
<sequence length="186" mass="20539">MDFIKLAKERYSVRKFAGRKVEKEKIAQILEAGRLAPTAANYQPQRILVIESGESLAKLKGCTPYHFNAPLALLVCYDRTASWKRPYDGYDMGAVDAAIVAAQMMLEATALGLGTTWVGHFDPAAVREAFELPEYLEPVALLPTGYPHENARPSRLHDDRLDLEDTVFYNAFAGLEAGRKGAGAHD</sequence>
<keyword evidence="3" id="KW-0285">Flavoprotein</keyword>
<gene>
    <name evidence="7" type="primary">nfrA2_12</name>
    <name evidence="7" type="ORF">SDC9_126423</name>
</gene>
<evidence type="ECO:0000313" key="7">
    <source>
        <dbReference type="EMBL" id="MPM79390.1"/>
    </source>
</evidence>
<keyword evidence="5 7" id="KW-0560">Oxidoreductase</keyword>
<feature type="domain" description="Nitroreductase" evidence="6">
    <location>
        <begin position="8"/>
        <end position="59"/>
    </location>
</feature>
<dbReference type="SUPFAM" id="SSF55469">
    <property type="entry name" value="FMN-dependent nitroreductase-like"/>
    <property type="match status" value="1"/>
</dbReference>
<evidence type="ECO:0000256" key="4">
    <source>
        <dbReference type="ARBA" id="ARBA00022643"/>
    </source>
</evidence>
<dbReference type="PANTHER" id="PTHR43673">
    <property type="entry name" value="NAD(P)H NITROREDUCTASE YDGI-RELATED"/>
    <property type="match status" value="1"/>
</dbReference>
<comment type="caution">
    <text evidence="7">The sequence shown here is derived from an EMBL/GenBank/DDBJ whole genome shotgun (WGS) entry which is preliminary data.</text>
</comment>